<accession>A0A645HC27</accession>
<dbReference type="AlphaFoldDB" id="A0A645HC27"/>
<proteinExistence type="predicted"/>
<name>A0A645HC27_9ZZZZ</name>
<comment type="caution">
    <text evidence="1">The sequence shown here is derived from an EMBL/GenBank/DDBJ whole genome shotgun (WGS) entry which is preliminary data.</text>
</comment>
<reference evidence="1" key="1">
    <citation type="submission" date="2019-08" db="EMBL/GenBank/DDBJ databases">
        <authorList>
            <person name="Kucharzyk K."/>
            <person name="Murdoch R.W."/>
            <person name="Higgins S."/>
            <person name="Loffler F."/>
        </authorList>
    </citation>
    <scope>NUCLEOTIDE SEQUENCE</scope>
</reference>
<dbReference type="EMBL" id="VSSQ01089783">
    <property type="protein sequence ID" value="MPN35922.1"/>
    <property type="molecule type" value="Genomic_DNA"/>
</dbReference>
<organism evidence="1">
    <name type="scientific">bioreactor metagenome</name>
    <dbReference type="NCBI Taxonomy" id="1076179"/>
    <lineage>
        <taxon>unclassified sequences</taxon>
        <taxon>metagenomes</taxon>
        <taxon>ecological metagenomes</taxon>
    </lineage>
</organism>
<gene>
    <name evidence="1" type="ORF">SDC9_183425</name>
</gene>
<evidence type="ECO:0000313" key="1">
    <source>
        <dbReference type="EMBL" id="MPN35922.1"/>
    </source>
</evidence>
<protein>
    <submittedName>
        <fullName evidence="1">Uncharacterized protein</fullName>
    </submittedName>
</protein>
<sequence length="70" mass="7312">MGDTVIVLLTEPLLHSNAVPLRFEETVRTVGSPKQITDADSVIVSTGFGNTVTVTAPVVIHPSGLVTVTL</sequence>